<evidence type="ECO:0000256" key="1">
    <source>
        <dbReference type="SAM" id="Phobius"/>
    </source>
</evidence>
<evidence type="ECO:0008006" key="3">
    <source>
        <dbReference type="Google" id="ProtNLM"/>
    </source>
</evidence>
<feature type="transmembrane region" description="Helical" evidence="1">
    <location>
        <begin position="36"/>
        <end position="57"/>
    </location>
</feature>
<protein>
    <recommendedName>
        <fullName evidence="3">Transmembrane protein</fullName>
    </recommendedName>
</protein>
<proteinExistence type="predicted"/>
<keyword evidence="1" id="KW-0472">Membrane</keyword>
<sequence length="280" mass="30762">MWCAGGRTQCHSTVDCARREVFCYTPNFFSNRRFRAIPLCAVVTCVLVVLSPEWLAFPRGSFPHPAPAGVATPGRPQFFFVSASRHSFQAKGNHTSSDGEVPPTGQGATATYTHTVTTGRRGAGGSLPPVSCIRSQASAHGVHISGQRKERRLFTRFLVALVPILATAYAANTFFMKDTGKEVTTDQAQKQPESEEVRFTSWSAKYVSLLPETSGWRRVGLCPCGVAAWSVPSRQKQRHIVRNNSGSPEHLPWSAMDFQSSQSFFSCYPHVQSFVEFLGA</sequence>
<organism evidence="2">
    <name type="scientific">Neospora caninum (strain Liverpool)</name>
    <dbReference type="NCBI Taxonomy" id="572307"/>
    <lineage>
        <taxon>Eukaryota</taxon>
        <taxon>Sar</taxon>
        <taxon>Alveolata</taxon>
        <taxon>Apicomplexa</taxon>
        <taxon>Conoidasida</taxon>
        <taxon>Coccidia</taxon>
        <taxon>Eucoccidiorida</taxon>
        <taxon>Eimeriorina</taxon>
        <taxon>Sarcocystidae</taxon>
        <taxon>Neospora</taxon>
    </lineage>
</organism>
<keyword evidence="1" id="KW-0812">Transmembrane</keyword>
<evidence type="ECO:0000313" key="2">
    <source>
        <dbReference type="EMBL" id="CEL70069.1"/>
    </source>
</evidence>
<gene>
    <name evidence="2" type="ORF">BN1204_057593</name>
</gene>
<accession>A0A0F7UJ29</accession>
<dbReference type="AlphaFoldDB" id="A0A0F7UJ29"/>
<keyword evidence="1" id="KW-1133">Transmembrane helix</keyword>
<reference evidence="2" key="1">
    <citation type="journal article" date="2015" name="PLoS ONE">
        <title>Comprehensive Evaluation of Toxoplasma gondii VEG and Neospora caninum LIV Genomes with Tachyzoite Stage Transcriptome and Proteome Defines Novel Transcript Features.</title>
        <authorList>
            <person name="Ramaprasad A."/>
            <person name="Mourier T."/>
            <person name="Naeem R."/>
            <person name="Malas T.B."/>
            <person name="Moussa E."/>
            <person name="Panigrahi A."/>
            <person name="Vermont S.J."/>
            <person name="Otto T.D."/>
            <person name="Wastling J."/>
            <person name="Pain A."/>
        </authorList>
    </citation>
    <scope>NUCLEOTIDE SEQUENCE</scope>
    <source>
        <strain evidence="2">Liverpool</strain>
    </source>
</reference>
<feature type="transmembrane region" description="Helical" evidence="1">
    <location>
        <begin position="153"/>
        <end position="171"/>
    </location>
</feature>
<name>A0A0F7UJ29_NEOCL</name>
<dbReference type="EMBL" id="LN714486">
    <property type="protein sequence ID" value="CEL70069.1"/>
    <property type="molecule type" value="Genomic_DNA"/>
</dbReference>